<accession>A0A2K2BXC6</accession>
<evidence type="ECO:0000256" key="15">
    <source>
        <dbReference type="SAM" id="MobiDB-lite"/>
    </source>
</evidence>
<dbReference type="InterPro" id="IPR053238">
    <property type="entry name" value="RING-H2_zinc_finger"/>
</dbReference>
<evidence type="ECO:0000256" key="14">
    <source>
        <dbReference type="PROSITE-ProRule" id="PRU00175"/>
    </source>
</evidence>
<gene>
    <name evidence="18" type="ORF">POPTR_001G140900</name>
</gene>
<evidence type="ECO:0000256" key="5">
    <source>
        <dbReference type="ARBA" id="ARBA00022679"/>
    </source>
</evidence>
<evidence type="ECO:0000256" key="2">
    <source>
        <dbReference type="ARBA" id="ARBA00004167"/>
    </source>
</evidence>
<dbReference type="SUPFAM" id="SSF57850">
    <property type="entry name" value="RING/U-box"/>
    <property type="match status" value="1"/>
</dbReference>
<evidence type="ECO:0000256" key="16">
    <source>
        <dbReference type="SAM" id="Phobius"/>
    </source>
</evidence>
<dbReference type="GO" id="GO:0061630">
    <property type="term" value="F:ubiquitin protein ligase activity"/>
    <property type="evidence" value="ECO:0007669"/>
    <property type="project" value="UniProtKB-EC"/>
</dbReference>
<dbReference type="Gene3D" id="3.30.40.10">
    <property type="entry name" value="Zinc/RING finger domain, C3HC4 (zinc finger)"/>
    <property type="match status" value="1"/>
</dbReference>
<proteinExistence type="inferred from homology"/>
<comment type="pathway">
    <text evidence="3">Protein modification; protein ubiquitination.</text>
</comment>
<dbReference type="InterPro" id="IPR013083">
    <property type="entry name" value="Znf_RING/FYVE/PHD"/>
</dbReference>
<evidence type="ECO:0000256" key="7">
    <source>
        <dbReference type="ARBA" id="ARBA00022723"/>
    </source>
</evidence>
<dbReference type="Gramene" id="Potri.001G140900.1.v4.1">
    <property type="protein sequence ID" value="Potri.001G140900.1.v4.1"/>
    <property type="gene ID" value="Potri.001G140900.v4.1"/>
</dbReference>
<comment type="catalytic activity">
    <reaction evidence="1">
        <text>S-ubiquitinyl-[E2 ubiquitin-conjugating enzyme]-L-cysteine + [acceptor protein]-L-lysine = [E2 ubiquitin-conjugating enzyme]-L-cysteine + N(6)-ubiquitinyl-[acceptor protein]-L-lysine.</text>
        <dbReference type="EC" id="2.3.2.27"/>
    </reaction>
</comment>
<evidence type="ECO:0000313" key="19">
    <source>
        <dbReference type="Proteomes" id="UP000006729"/>
    </source>
</evidence>
<dbReference type="PROSITE" id="PS50089">
    <property type="entry name" value="ZF_RING_2"/>
    <property type="match status" value="1"/>
</dbReference>
<comment type="subcellular location">
    <subcellularLocation>
        <location evidence="2">Membrane</location>
        <topology evidence="2">Single-pass membrane protein</topology>
    </subcellularLocation>
</comment>
<evidence type="ECO:0000256" key="1">
    <source>
        <dbReference type="ARBA" id="ARBA00000900"/>
    </source>
</evidence>
<keyword evidence="12 16" id="KW-0472">Membrane</keyword>
<dbReference type="SMART" id="SM00184">
    <property type="entry name" value="RING"/>
    <property type="match status" value="1"/>
</dbReference>
<protein>
    <recommendedName>
        <fullName evidence="4">RING-type E3 ubiquitin transferase</fullName>
        <ecNumber evidence="4">2.3.2.27</ecNumber>
    </recommendedName>
</protein>
<feature type="transmembrane region" description="Helical" evidence="16">
    <location>
        <begin position="20"/>
        <end position="44"/>
    </location>
</feature>
<evidence type="ECO:0000256" key="9">
    <source>
        <dbReference type="ARBA" id="ARBA00022786"/>
    </source>
</evidence>
<dbReference type="InterPro" id="IPR001841">
    <property type="entry name" value="Znf_RING"/>
</dbReference>
<dbReference type="OMA" id="WFESHRT"/>
<feature type="domain" description="RING-type" evidence="17">
    <location>
        <begin position="101"/>
        <end position="143"/>
    </location>
</feature>
<keyword evidence="6 16" id="KW-0812">Transmembrane</keyword>
<evidence type="ECO:0000313" key="18">
    <source>
        <dbReference type="EMBL" id="PNT54425.1"/>
    </source>
</evidence>
<name>A0A2K2BXC6_POPTR</name>
<evidence type="ECO:0000256" key="4">
    <source>
        <dbReference type="ARBA" id="ARBA00012483"/>
    </source>
</evidence>
<dbReference type="Pfam" id="PF13639">
    <property type="entry name" value="zf-RING_2"/>
    <property type="match status" value="1"/>
</dbReference>
<keyword evidence="8 14" id="KW-0863">Zinc-finger</keyword>
<dbReference type="PANTHER" id="PTHR14155:SF521">
    <property type="entry name" value="RING-H2 FINGER PROTEIN ATL30"/>
    <property type="match status" value="1"/>
</dbReference>
<keyword evidence="9" id="KW-0833">Ubl conjugation pathway</keyword>
<evidence type="ECO:0000256" key="12">
    <source>
        <dbReference type="ARBA" id="ARBA00023136"/>
    </source>
</evidence>
<dbReference type="GO" id="GO:0016020">
    <property type="term" value="C:membrane"/>
    <property type="evidence" value="ECO:0007669"/>
    <property type="project" value="UniProtKB-SubCell"/>
</dbReference>
<dbReference type="AlphaFoldDB" id="A0A2K2BXC6"/>
<keyword evidence="11 16" id="KW-1133">Transmembrane helix</keyword>
<dbReference type="CDD" id="cd16461">
    <property type="entry name" value="RING-H2_EL5-like"/>
    <property type="match status" value="1"/>
</dbReference>
<dbReference type="OrthoDB" id="9984778at2759"/>
<sequence>MSSNSSSYPTTLSIGSPAIALLVTVILLVLFFIGFFSICFYRFFMEGIVHGWHLRQSSLGLVNPASSKENPGLDSSQIQLFPTFTYSSVKDFRREQHGLECAICLAEFSDEDLVRLLTVCYHVFHQECIDLWLESHKTCPVCRRDLDLPKEALEKARIGDHRADINVHDTNETNVLLEHAISIHVSEDSGEEGREGHGRGSSTQDVDRQNEGHEKILGMSRSHSTGHSILATREEEDRYTLRLMERVKVKITRGHCATGSCITFGDYSGPMNDGHGGFSGWSHGGIKRE</sequence>
<feature type="compositionally biased region" description="Basic and acidic residues" evidence="15">
    <location>
        <begin position="186"/>
        <end position="198"/>
    </location>
</feature>
<keyword evidence="7" id="KW-0479">Metal-binding</keyword>
<dbReference type="Proteomes" id="UP000006729">
    <property type="component" value="Chromosome 1"/>
</dbReference>
<reference evidence="18 19" key="1">
    <citation type="journal article" date="2006" name="Science">
        <title>The genome of black cottonwood, Populus trichocarpa (Torr. &amp; Gray).</title>
        <authorList>
            <person name="Tuskan G.A."/>
            <person name="Difazio S."/>
            <person name="Jansson S."/>
            <person name="Bohlmann J."/>
            <person name="Grigoriev I."/>
            <person name="Hellsten U."/>
            <person name="Putnam N."/>
            <person name="Ralph S."/>
            <person name="Rombauts S."/>
            <person name="Salamov A."/>
            <person name="Schein J."/>
            <person name="Sterck L."/>
            <person name="Aerts A."/>
            <person name="Bhalerao R.R."/>
            <person name="Bhalerao R.P."/>
            <person name="Blaudez D."/>
            <person name="Boerjan W."/>
            <person name="Brun A."/>
            <person name="Brunner A."/>
            <person name="Busov V."/>
            <person name="Campbell M."/>
            <person name="Carlson J."/>
            <person name="Chalot M."/>
            <person name="Chapman J."/>
            <person name="Chen G.L."/>
            <person name="Cooper D."/>
            <person name="Coutinho P.M."/>
            <person name="Couturier J."/>
            <person name="Covert S."/>
            <person name="Cronk Q."/>
            <person name="Cunningham R."/>
            <person name="Davis J."/>
            <person name="Degroeve S."/>
            <person name="Dejardin A."/>
            <person name="Depamphilis C."/>
            <person name="Detter J."/>
            <person name="Dirks B."/>
            <person name="Dubchak I."/>
            <person name="Duplessis S."/>
            <person name="Ehlting J."/>
            <person name="Ellis B."/>
            <person name="Gendler K."/>
            <person name="Goodstein D."/>
            <person name="Gribskov M."/>
            <person name="Grimwood J."/>
            <person name="Groover A."/>
            <person name="Gunter L."/>
            <person name="Hamberger B."/>
            <person name="Heinze B."/>
            <person name="Helariutta Y."/>
            <person name="Henrissat B."/>
            <person name="Holligan D."/>
            <person name="Holt R."/>
            <person name="Huang W."/>
            <person name="Islam-Faridi N."/>
            <person name="Jones S."/>
            <person name="Jones-Rhoades M."/>
            <person name="Jorgensen R."/>
            <person name="Joshi C."/>
            <person name="Kangasjarvi J."/>
            <person name="Karlsson J."/>
            <person name="Kelleher C."/>
            <person name="Kirkpatrick R."/>
            <person name="Kirst M."/>
            <person name="Kohler A."/>
            <person name="Kalluri U."/>
            <person name="Larimer F."/>
            <person name="Leebens-Mack J."/>
            <person name="Leple J.C."/>
            <person name="Locascio P."/>
            <person name="Lou Y."/>
            <person name="Lucas S."/>
            <person name="Martin F."/>
            <person name="Montanini B."/>
            <person name="Napoli C."/>
            <person name="Nelson D.R."/>
            <person name="Nelson C."/>
            <person name="Nieminen K."/>
            <person name="Nilsson O."/>
            <person name="Pereda V."/>
            <person name="Peter G."/>
            <person name="Philippe R."/>
            <person name="Pilate G."/>
            <person name="Poliakov A."/>
            <person name="Razumovskaya J."/>
            <person name="Richardson P."/>
            <person name="Rinaldi C."/>
            <person name="Ritland K."/>
            <person name="Rouze P."/>
            <person name="Ryaboy D."/>
            <person name="Schmutz J."/>
            <person name="Schrader J."/>
            <person name="Segerman B."/>
            <person name="Shin H."/>
            <person name="Siddiqui A."/>
            <person name="Sterky F."/>
            <person name="Terry A."/>
            <person name="Tsai C.J."/>
            <person name="Uberbacher E."/>
            <person name="Unneberg P."/>
            <person name="Vahala J."/>
            <person name="Wall K."/>
            <person name="Wessler S."/>
            <person name="Yang G."/>
            <person name="Yin T."/>
            <person name="Douglas C."/>
            <person name="Marra M."/>
            <person name="Sandberg G."/>
            <person name="Van de Peer Y."/>
            <person name="Rokhsar D."/>
        </authorList>
    </citation>
    <scope>NUCLEOTIDE SEQUENCE [LARGE SCALE GENOMIC DNA]</scope>
    <source>
        <strain evidence="19">cv. Nisqually</strain>
    </source>
</reference>
<evidence type="ECO:0000256" key="10">
    <source>
        <dbReference type="ARBA" id="ARBA00022833"/>
    </source>
</evidence>
<organism evidence="18 19">
    <name type="scientific">Populus trichocarpa</name>
    <name type="common">Western balsam poplar</name>
    <name type="synonym">Populus balsamifera subsp. trichocarpa</name>
    <dbReference type="NCBI Taxonomy" id="3694"/>
    <lineage>
        <taxon>Eukaryota</taxon>
        <taxon>Viridiplantae</taxon>
        <taxon>Streptophyta</taxon>
        <taxon>Embryophyta</taxon>
        <taxon>Tracheophyta</taxon>
        <taxon>Spermatophyta</taxon>
        <taxon>Magnoliopsida</taxon>
        <taxon>eudicotyledons</taxon>
        <taxon>Gunneridae</taxon>
        <taxon>Pentapetalae</taxon>
        <taxon>rosids</taxon>
        <taxon>fabids</taxon>
        <taxon>Malpighiales</taxon>
        <taxon>Salicaceae</taxon>
        <taxon>Saliceae</taxon>
        <taxon>Populus</taxon>
    </lineage>
</organism>
<keyword evidence="10" id="KW-0862">Zinc</keyword>
<dbReference type="EMBL" id="CM009290">
    <property type="protein sequence ID" value="PNT54425.1"/>
    <property type="molecule type" value="Genomic_DNA"/>
</dbReference>
<evidence type="ECO:0000259" key="17">
    <source>
        <dbReference type="PROSITE" id="PS50089"/>
    </source>
</evidence>
<evidence type="ECO:0000256" key="8">
    <source>
        <dbReference type="ARBA" id="ARBA00022771"/>
    </source>
</evidence>
<dbReference type="InParanoid" id="A0A2K2BXC6"/>
<comment type="similarity">
    <text evidence="13">Belongs to the RING-type zinc finger family. ATL subfamily.</text>
</comment>
<evidence type="ECO:0000256" key="3">
    <source>
        <dbReference type="ARBA" id="ARBA00004906"/>
    </source>
</evidence>
<feature type="region of interest" description="Disordered" evidence="15">
    <location>
        <begin position="186"/>
        <end position="209"/>
    </location>
</feature>
<evidence type="ECO:0000256" key="6">
    <source>
        <dbReference type="ARBA" id="ARBA00022692"/>
    </source>
</evidence>
<dbReference type="EC" id="2.3.2.27" evidence="4"/>
<dbReference type="SMR" id="A0A2K2BXC6"/>
<dbReference type="PANTHER" id="PTHR14155">
    <property type="entry name" value="RING FINGER DOMAIN-CONTAINING"/>
    <property type="match status" value="1"/>
</dbReference>
<dbReference type="GO" id="GO:0008270">
    <property type="term" value="F:zinc ion binding"/>
    <property type="evidence" value="ECO:0007669"/>
    <property type="project" value="UniProtKB-KW"/>
</dbReference>
<dbReference type="FunFam" id="3.30.40.10:FF:000187">
    <property type="entry name" value="E3 ubiquitin-protein ligase ATL6"/>
    <property type="match status" value="1"/>
</dbReference>
<evidence type="ECO:0000256" key="11">
    <source>
        <dbReference type="ARBA" id="ARBA00022989"/>
    </source>
</evidence>
<keyword evidence="5" id="KW-0808">Transferase</keyword>
<evidence type="ECO:0000256" key="13">
    <source>
        <dbReference type="ARBA" id="ARBA00024209"/>
    </source>
</evidence>
<keyword evidence="19" id="KW-1185">Reference proteome</keyword>